<proteinExistence type="predicted"/>
<gene>
    <name evidence="2" type="ORF">B0T20DRAFT_423636</name>
</gene>
<name>A0AAE0U544_SORBR</name>
<feature type="compositionally biased region" description="Acidic residues" evidence="1">
    <location>
        <begin position="104"/>
        <end position="114"/>
    </location>
</feature>
<dbReference type="Proteomes" id="UP001281003">
    <property type="component" value="Unassembled WGS sequence"/>
</dbReference>
<evidence type="ECO:0000313" key="2">
    <source>
        <dbReference type="EMBL" id="KAK3391403.1"/>
    </source>
</evidence>
<reference evidence="2" key="2">
    <citation type="submission" date="2023-07" db="EMBL/GenBank/DDBJ databases">
        <authorList>
            <consortium name="Lawrence Berkeley National Laboratory"/>
            <person name="Haridas S."/>
            <person name="Hensen N."/>
            <person name="Bonometti L."/>
            <person name="Westerberg I."/>
            <person name="Brannstrom I.O."/>
            <person name="Guillou S."/>
            <person name="Cros-Aarteil S."/>
            <person name="Calhoun S."/>
            <person name="Kuo A."/>
            <person name="Mondo S."/>
            <person name="Pangilinan J."/>
            <person name="Riley R."/>
            <person name="LaButti K."/>
            <person name="Andreopoulos B."/>
            <person name="Lipzen A."/>
            <person name="Chen C."/>
            <person name="Yanf M."/>
            <person name="Daum C."/>
            <person name="Ng V."/>
            <person name="Clum A."/>
            <person name="Steindorff A."/>
            <person name="Ohm R."/>
            <person name="Martin F."/>
            <person name="Silar P."/>
            <person name="Natvig D."/>
            <person name="Lalanne C."/>
            <person name="Gautier V."/>
            <person name="Ament-velasquez S.L."/>
            <person name="Kruys A."/>
            <person name="Hutchinson M.I."/>
            <person name="Powell A.J."/>
            <person name="Barry K."/>
            <person name="Miller A.N."/>
            <person name="Grigoriev I.V."/>
            <person name="Debuchy R."/>
            <person name="Gladieux P."/>
            <person name="Thoren M.H."/>
            <person name="Johannesson H."/>
        </authorList>
    </citation>
    <scope>NUCLEOTIDE SEQUENCE</scope>
    <source>
        <strain evidence="2">FGSC 1904</strain>
    </source>
</reference>
<reference evidence="2" key="1">
    <citation type="journal article" date="2023" name="Mol. Phylogenet. Evol.">
        <title>Genome-scale phylogeny and comparative genomics of the fungal order Sordariales.</title>
        <authorList>
            <person name="Hensen N."/>
            <person name="Bonometti L."/>
            <person name="Westerberg I."/>
            <person name="Brannstrom I.O."/>
            <person name="Guillou S."/>
            <person name="Cros-Aarteil S."/>
            <person name="Calhoun S."/>
            <person name="Haridas S."/>
            <person name="Kuo A."/>
            <person name="Mondo S."/>
            <person name="Pangilinan J."/>
            <person name="Riley R."/>
            <person name="LaButti K."/>
            <person name="Andreopoulos B."/>
            <person name="Lipzen A."/>
            <person name="Chen C."/>
            <person name="Yan M."/>
            <person name="Daum C."/>
            <person name="Ng V."/>
            <person name="Clum A."/>
            <person name="Steindorff A."/>
            <person name="Ohm R.A."/>
            <person name="Martin F."/>
            <person name="Silar P."/>
            <person name="Natvig D.O."/>
            <person name="Lalanne C."/>
            <person name="Gautier V."/>
            <person name="Ament-Velasquez S.L."/>
            <person name="Kruys A."/>
            <person name="Hutchinson M.I."/>
            <person name="Powell A.J."/>
            <person name="Barry K."/>
            <person name="Miller A.N."/>
            <person name="Grigoriev I.V."/>
            <person name="Debuchy R."/>
            <person name="Gladieux P."/>
            <person name="Hiltunen Thoren M."/>
            <person name="Johannesson H."/>
        </authorList>
    </citation>
    <scope>NUCLEOTIDE SEQUENCE</scope>
    <source>
        <strain evidence="2">FGSC 1904</strain>
    </source>
</reference>
<comment type="caution">
    <text evidence="2">The sequence shown here is derived from an EMBL/GenBank/DDBJ whole genome shotgun (WGS) entry which is preliminary data.</text>
</comment>
<sequence>MDSDNSNDSDDNSNINLLSSSDMLTLTIRRSWIGTVHRAAQAYLHQMTTSSIHEGISSTMSLASSVTEQDILYAYIWDLLTRAQIRGGTGSSSSSSSNNSRDQDGDDNSGSSDDEDCMEEVVVKLFTTINVVCDIPAQATVTVTVPLRSFFRPNVTNETGIPHLRRYALLAQAIRSGIEDAMRARFGSLTQQKGQALEVAPRIRVMAKRDRGVSTNSQLRLHIVSLLDSARGKISEEEEEMGMERHGQARREIGSDLSSLYSSWDKKAEMGVRTAHKQPTPASGEYLAVVWPESESGRREGKWRVQLHFHPLAGIWLRRTVEENLAEFDIWPRV</sequence>
<dbReference type="EMBL" id="JAUTDP010000013">
    <property type="protein sequence ID" value="KAK3391403.1"/>
    <property type="molecule type" value="Genomic_DNA"/>
</dbReference>
<accession>A0AAE0U544</accession>
<dbReference type="AlphaFoldDB" id="A0AAE0U544"/>
<evidence type="ECO:0000313" key="3">
    <source>
        <dbReference type="Proteomes" id="UP001281003"/>
    </source>
</evidence>
<feature type="compositionally biased region" description="Low complexity" evidence="1">
    <location>
        <begin position="91"/>
        <end position="100"/>
    </location>
</feature>
<organism evidence="2 3">
    <name type="scientific">Sordaria brevicollis</name>
    <dbReference type="NCBI Taxonomy" id="83679"/>
    <lineage>
        <taxon>Eukaryota</taxon>
        <taxon>Fungi</taxon>
        <taxon>Dikarya</taxon>
        <taxon>Ascomycota</taxon>
        <taxon>Pezizomycotina</taxon>
        <taxon>Sordariomycetes</taxon>
        <taxon>Sordariomycetidae</taxon>
        <taxon>Sordariales</taxon>
        <taxon>Sordariaceae</taxon>
        <taxon>Sordaria</taxon>
    </lineage>
</organism>
<protein>
    <submittedName>
        <fullName evidence="2">Uncharacterized protein</fullName>
    </submittedName>
</protein>
<feature type="region of interest" description="Disordered" evidence="1">
    <location>
        <begin position="88"/>
        <end position="114"/>
    </location>
</feature>
<keyword evidence="3" id="KW-1185">Reference proteome</keyword>
<evidence type="ECO:0000256" key="1">
    <source>
        <dbReference type="SAM" id="MobiDB-lite"/>
    </source>
</evidence>